<reference evidence="12 13" key="1">
    <citation type="submission" date="2013-11" db="EMBL/GenBank/DDBJ databases">
        <title>Genome sequencing of Stegodyphus mimosarum.</title>
        <authorList>
            <person name="Bechsgaard J."/>
        </authorList>
    </citation>
    <scope>NUCLEOTIDE SEQUENCE [LARGE SCALE GENOMIC DNA]</scope>
</reference>
<dbReference type="GO" id="GO:0051233">
    <property type="term" value="C:spindle midzone"/>
    <property type="evidence" value="ECO:0007669"/>
    <property type="project" value="TreeGrafter"/>
</dbReference>
<evidence type="ECO:0000256" key="9">
    <source>
        <dbReference type="SAM" id="MobiDB-lite"/>
    </source>
</evidence>
<evidence type="ECO:0000313" key="13">
    <source>
        <dbReference type="Proteomes" id="UP000054359"/>
    </source>
</evidence>
<accession>A0A087T4C7</accession>
<dbReference type="PANTHER" id="PTHR46199">
    <property type="entry name" value="RAC GTPASE-ACTIVATING PROTEIN 1"/>
    <property type="match status" value="1"/>
</dbReference>
<feature type="region of interest" description="Disordered" evidence="9">
    <location>
        <begin position="564"/>
        <end position="604"/>
    </location>
</feature>
<dbReference type="CDD" id="cd04382">
    <property type="entry name" value="RhoGAP_MgcRacGAP"/>
    <property type="match status" value="1"/>
</dbReference>
<protein>
    <submittedName>
        <fullName evidence="12">Rac GTPase-activating protein 1</fullName>
    </submittedName>
</protein>
<proteinExistence type="predicted"/>
<evidence type="ECO:0000259" key="11">
    <source>
        <dbReference type="PROSITE" id="PS50238"/>
    </source>
</evidence>
<dbReference type="SMART" id="SM00324">
    <property type="entry name" value="RhoGAP"/>
    <property type="match status" value="1"/>
</dbReference>
<keyword evidence="4" id="KW-0863">Zinc-finger</keyword>
<evidence type="ECO:0000256" key="2">
    <source>
        <dbReference type="ARBA" id="ARBA00022473"/>
    </source>
</evidence>
<dbReference type="OMA" id="RICAVDK"/>
<feature type="domain" description="Phorbol-ester/DAG-type" evidence="10">
    <location>
        <begin position="273"/>
        <end position="322"/>
    </location>
</feature>
<dbReference type="PROSITE" id="PS50238">
    <property type="entry name" value="RHOGAP"/>
    <property type="match status" value="1"/>
</dbReference>
<gene>
    <name evidence="12" type="ORF">X975_14876</name>
</gene>
<keyword evidence="13" id="KW-1185">Reference proteome</keyword>
<feature type="domain" description="Rho-GAP" evidence="11">
    <location>
        <begin position="335"/>
        <end position="525"/>
    </location>
</feature>
<dbReference type="Proteomes" id="UP000054359">
    <property type="component" value="Unassembled WGS sequence"/>
</dbReference>
<dbReference type="GO" id="GO:0007266">
    <property type="term" value="P:Rho protein signal transduction"/>
    <property type="evidence" value="ECO:0007669"/>
    <property type="project" value="TreeGrafter"/>
</dbReference>
<dbReference type="GO" id="GO:0005634">
    <property type="term" value="C:nucleus"/>
    <property type="evidence" value="ECO:0007669"/>
    <property type="project" value="TreeGrafter"/>
</dbReference>
<dbReference type="Pfam" id="PF00620">
    <property type="entry name" value="RhoGAP"/>
    <property type="match status" value="1"/>
</dbReference>
<keyword evidence="7" id="KW-0744">Spermatogenesis</keyword>
<keyword evidence="6" id="KW-0862">Zinc</keyword>
<dbReference type="SUPFAM" id="SSF57889">
    <property type="entry name" value="Cysteine-rich domain"/>
    <property type="match status" value="1"/>
</dbReference>
<dbReference type="EMBL" id="KK113363">
    <property type="protein sequence ID" value="KFM59966.1"/>
    <property type="molecule type" value="Genomic_DNA"/>
</dbReference>
<feature type="compositionally biased region" description="Basic and acidic residues" evidence="9">
    <location>
        <begin position="202"/>
        <end position="216"/>
    </location>
</feature>
<evidence type="ECO:0000313" key="12">
    <source>
        <dbReference type="EMBL" id="KFM59966.1"/>
    </source>
</evidence>
<dbReference type="PANTHER" id="PTHR46199:SF3">
    <property type="entry name" value="RAC GTPASE-ACTIVATING PROTEIN 1"/>
    <property type="match status" value="1"/>
</dbReference>
<evidence type="ECO:0000256" key="8">
    <source>
        <dbReference type="SAM" id="Coils"/>
    </source>
</evidence>
<evidence type="ECO:0000256" key="5">
    <source>
        <dbReference type="ARBA" id="ARBA00022782"/>
    </source>
</evidence>
<dbReference type="GO" id="GO:0030154">
    <property type="term" value="P:cell differentiation"/>
    <property type="evidence" value="ECO:0007669"/>
    <property type="project" value="UniProtKB-KW"/>
</dbReference>
<dbReference type="InterPro" id="IPR000198">
    <property type="entry name" value="RhoGAP_dom"/>
</dbReference>
<dbReference type="PROSITE" id="PS00479">
    <property type="entry name" value="ZF_DAG_PE_1"/>
    <property type="match status" value="1"/>
</dbReference>
<dbReference type="GO" id="GO:0097149">
    <property type="term" value="C:centralspindlin complex"/>
    <property type="evidence" value="ECO:0007669"/>
    <property type="project" value="TreeGrafter"/>
</dbReference>
<keyword evidence="3" id="KW-0479">Metal-binding</keyword>
<dbReference type="GO" id="GO:0000281">
    <property type="term" value="P:mitotic cytokinesis"/>
    <property type="evidence" value="ECO:0007669"/>
    <property type="project" value="TreeGrafter"/>
</dbReference>
<evidence type="ECO:0000256" key="4">
    <source>
        <dbReference type="ARBA" id="ARBA00022771"/>
    </source>
</evidence>
<dbReference type="GO" id="GO:0007283">
    <property type="term" value="P:spermatogenesis"/>
    <property type="evidence" value="ECO:0007669"/>
    <property type="project" value="UniProtKB-KW"/>
</dbReference>
<keyword evidence="1" id="KW-0343">GTPase activation</keyword>
<name>A0A087T4C7_STEMI</name>
<feature type="region of interest" description="Disordered" evidence="9">
    <location>
        <begin position="147"/>
        <end position="230"/>
    </location>
</feature>
<evidence type="ECO:0000259" key="10">
    <source>
        <dbReference type="PROSITE" id="PS50081"/>
    </source>
</evidence>
<sequence>MAPQVPKMSLVAQYDDLCRYTNILTKGCEEEFKIFVESQHACIRKWKEAEKEIQTLRDTIFELESDKKRLETQNMHIKSLCETEINKRKKIEMEKSSMERQIDLIKKVLLADGNTMDNQTKEMLLSATCKLQNPGLETIEESVGSLLSLSDDGTDDDLDNTNRRKRRSKGKRRSAENRASSKRKKSTENIISESQEDYLSLENKKNAKETAEKFRSNSDPTTKTPDMQIRPTYKCDSEDIRNRAYEFRRSNTGNLSGSTPVGRYSTGGKLSRTHVFCSKTVIRAEKCHPCGRIIKFCKQALKCQDCRVTCHPECKDQCPLPCIPTINTPTKGNMGTIADYTSSTAPMIPSLVVHCVNEIESRGLKEIGLYRISGSEREVKELKKNFLSGKSIPNLNQADIHAVCGTVKEFLRSLSEPLIPRSTWQTFVEAAEVKDDTISLNALYNAVCDLPQPNKDTLAFLVLHLQRVAESPECKMPLENIAKIFGPTIVGYSTAEPAADCNMLTETTYQVKVMHRLLTLSADSWRNLLNVDQDVFTTTPKSPEPIPAPSVVVRGGRLGPIYYPSSQNSRNVQVGRTPLTPRNTRLGSSSKSGKRQFFSSPLLK</sequence>
<organism evidence="12 13">
    <name type="scientific">Stegodyphus mimosarum</name>
    <name type="common">African social velvet spider</name>
    <dbReference type="NCBI Taxonomy" id="407821"/>
    <lineage>
        <taxon>Eukaryota</taxon>
        <taxon>Metazoa</taxon>
        <taxon>Ecdysozoa</taxon>
        <taxon>Arthropoda</taxon>
        <taxon>Chelicerata</taxon>
        <taxon>Arachnida</taxon>
        <taxon>Araneae</taxon>
        <taxon>Araneomorphae</taxon>
        <taxon>Entelegynae</taxon>
        <taxon>Eresoidea</taxon>
        <taxon>Eresidae</taxon>
        <taxon>Stegodyphus</taxon>
    </lineage>
</organism>
<keyword evidence="2" id="KW-0217">Developmental protein</keyword>
<dbReference type="PROSITE" id="PS50081">
    <property type="entry name" value="ZF_DAG_PE_2"/>
    <property type="match status" value="1"/>
</dbReference>
<dbReference type="InterPro" id="IPR046349">
    <property type="entry name" value="C1-like_sf"/>
</dbReference>
<feature type="compositionally biased region" description="Polar residues" evidence="9">
    <location>
        <begin position="564"/>
        <end position="591"/>
    </location>
</feature>
<evidence type="ECO:0000256" key="1">
    <source>
        <dbReference type="ARBA" id="ARBA00022468"/>
    </source>
</evidence>
<dbReference type="GO" id="GO:0008270">
    <property type="term" value="F:zinc ion binding"/>
    <property type="evidence" value="ECO:0007669"/>
    <property type="project" value="UniProtKB-KW"/>
</dbReference>
<dbReference type="SUPFAM" id="SSF48350">
    <property type="entry name" value="GTPase activation domain, GAP"/>
    <property type="match status" value="1"/>
</dbReference>
<dbReference type="GO" id="GO:0005096">
    <property type="term" value="F:GTPase activator activity"/>
    <property type="evidence" value="ECO:0007669"/>
    <property type="project" value="UniProtKB-KW"/>
</dbReference>
<dbReference type="Gene3D" id="3.30.60.20">
    <property type="match status" value="1"/>
</dbReference>
<dbReference type="GO" id="GO:0051256">
    <property type="term" value="P:mitotic spindle midzone assembly"/>
    <property type="evidence" value="ECO:0007669"/>
    <property type="project" value="TreeGrafter"/>
</dbReference>
<dbReference type="CDD" id="cd20821">
    <property type="entry name" value="C1_MgcRacGAP"/>
    <property type="match status" value="1"/>
</dbReference>
<feature type="coiled-coil region" evidence="8">
    <location>
        <begin position="46"/>
        <end position="101"/>
    </location>
</feature>
<feature type="compositionally biased region" description="Basic residues" evidence="9">
    <location>
        <begin position="163"/>
        <end position="172"/>
    </location>
</feature>
<dbReference type="STRING" id="407821.A0A087T4C7"/>
<dbReference type="GO" id="GO:0032154">
    <property type="term" value="C:cleavage furrow"/>
    <property type="evidence" value="ECO:0007669"/>
    <property type="project" value="TreeGrafter"/>
</dbReference>
<dbReference type="InterPro" id="IPR002219">
    <property type="entry name" value="PKC_DAG/PE"/>
</dbReference>
<dbReference type="FunFam" id="3.30.60.20:FF:000033">
    <property type="entry name" value="Rac GTPase-activating protein 1"/>
    <property type="match status" value="1"/>
</dbReference>
<keyword evidence="8" id="KW-0175">Coiled coil</keyword>
<dbReference type="AlphaFoldDB" id="A0A087T4C7"/>
<evidence type="ECO:0000256" key="6">
    <source>
        <dbReference type="ARBA" id="ARBA00022833"/>
    </source>
</evidence>
<dbReference type="OrthoDB" id="2218807at2759"/>
<dbReference type="InterPro" id="IPR008936">
    <property type="entry name" value="Rho_GTPase_activation_prot"/>
</dbReference>
<keyword evidence="5" id="KW-0221">Differentiation</keyword>
<dbReference type="GO" id="GO:0030496">
    <property type="term" value="C:midbody"/>
    <property type="evidence" value="ECO:0007669"/>
    <property type="project" value="TreeGrafter"/>
</dbReference>
<evidence type="ECO:0000256" key="7">
    <source>
        <dbReference type="ARBA" id="ARBA00022871"/>
    </source>
</evidence>
<dbReference type="Gene3D" id="1.10.555.10">
    <property type="entry name" value="Rho GTPase activation protein"/>
    <property type="match status" value="1"/>
</dbReference>
<evidence type="ECO:0000256" key="3">
    <source>
        <dbReference type="ARBA" id="ARBA00022723"/>
    </source>
</evidence>
<feature type="non-terminal residue" evidence="12">
    <location>
        <position position="604"/>
    </location>
</feature>